<dbReference type="Pfam" id="PF07704">
    <property type="entry name" value="PSK_trans_fac"/>
    <property type="match status" value="1"/>
</dbReference>
<organism evidence="1 2">
    <name type="scientific">Mesorhizobium zhangyense</name>
    <dbReference type="NCBI Taxonomy" id="1776730"/>
    <lineage>
        <taxon>Bacteria</taxon>
        <taxon>Pseudomonadati</taxon>
        <taxon>Pseudomonadota</taxon>
        <taxon>Alphaproteobacteria</taxon>
        <taxon>Hyphomicrobiales</taxon>
        <taxon>Phyllobacteriaceae</taxon>
        <taxon>Mesorhizobium</taxon>
    </lineage>
</organism>
<comment type="caution">
    <text evidence="1">The sequence shown here is derived from an EMBL/GenBank/DDBJ whole genome shotgun (WGS) entry which is preliminary data.</text>
</comment>
<dbReference type="InterPro" id="IPR011660">
    <property type="entry name" value="VapB-like"/>
</dbReference>
<accession>A0A7C9VEG7</accession>
<protein>
    <submittedName>
        <fullName evidence="1">Type II toxin-antitoxin system VapB family antitoxin</fullName>
    </submittedName>
</protein>
<name>A0A7C9VEG7_9HYPH</name>
<dbReference type="Proteomes" id="UP000481252">
    <property type="component" value="Unassembled WGS sequence"/>
</dbReference>
<keyword evidence="2" id="KW-1185">Reference proteome</keyword>
<gene>
    <name evidence="1" type="ORF">G6N74_17415</name>
</gene>
<evidence type="ECO:0000313" key="2">
    <source>
        <dbReference type="Proteomes" id="UP000481252"/>
    </source>
</evidence>
<dbReference type="EMBL" id="JAAKZG010000006">
    <property type="protein sequence ID" value="NGN42850.1"/>
    <property type="molecule type" value="Genomic_DNA"/>
</dbReference>
<proteinExistence type="predicted"/>
<dbReference type="RefSeq" id="WP_165119195.1">
    <property type="nucleotide sequence ID" value="NZ_JAAKZG010000006.1"/>
</dbReference>
<sequence>MTINITNKDADKLTRTFAQMEGVGLTEAIVIAMTEALARRRNSESPLDTAARLRAEFGIELSDEARKPLPRSVYDELSGEE</sequence>
<reference evidence="1 2" key="1">
    <citation type="submission" date="2020-02" db="EMBL/GenBank/DDBJ databases">
        <title>Genome sequence of the type strain CGMCC 1.15528 of Mesorhizobium zhangyense.</title>
        <authorList>
            <person name="Gao J."/>
            <person name="Sun J."/>
        </authorList>
    </citation>
    <scope>NUCLEOTIDE SEQUENCE [LARGE SCALE GENOMIC DNA]</scope>
    <source>
        <strain evidence="1 2">CGMCC 1.15528</strain>
    </source>
</reference>
<evidence type="ECO:0000313" key="1">
    <source>
        <dbReference type="EMBL" id="NGN42850.1"/>
    </source>
</evidence>
<dbReference type="AlphaFoldDB" id="A0A7C9VEG7"/>